<feature type="transmembrane region" description="Helical" evidence="1">
    <location>
        <begin position="131"/>
        <end position="153"/>
    </location>
</feature>
<dbReference type="GeneID" id="12449719"/>
<proteinExistence type="predicted"/>
<dbReference type="RefSeq" id="WP_014557779.1">
    <property type="nucleotide sequence ID" value="NC_017461.1"/>
</dbReference>
<dbReference type="Proteomes" id="UP000007391">
    <property type="component" value="Chromosome"/>
</dbReference>
<feature type="transmembrane region" description="Helical" evidence="1">
    <location>
        <begin position="45"/>
        <end position="64"/>
    </location>
</feature>
<feature type="transmembrane region" description="Helical" evidence="1">
    <location>
        <begin position="102"/>
        <end position="119"/>
    </location>
</feature>
<dbReference type="HOGENOM" id="CLU_848883_0_0_2"/>
<dbReference type="KEGG" id="ffo:FFONT_0640"/>
<feature type="transmembrane region" description="Helical" evidence="1">
    <location>
        <begin position="250"/>
        <end position="269"/>
    </location>
</feature>
<feature type="transmembrane region" description="Helical" evidence="1">
    <location>
        <begin position="173"/>
        <end position="191"/>
    </location>
</feature>
<reference evidence="3" key="1">
    <citation type="submission" date="2012-03" db="EMBL/GenBank/DDBJ databases">
        <title>Fervidicoccus fontis complete genome analysis confirms its distinct phylogenetic position and predicts its environmental function.</title>
        <authorList>
            <person name="Lebedinsky A.V."/>
            <person name="Mardanov A.V."/>
            <person name="Gumerov V.M."/>
            <person name="Beletsky A.V."/>
            <person name="Kublanov I.V."/>
            <person name="Perevalova A.A."/>
            <person name="Bonch-Osmolovskaya E.A."/>
            <person name="Ravin N.V."/>
            <person name="Skryabin K.G."/>
        </authorList>
    </citation>
    <scope>NUCLEOTIDE SEQUENCE [LARGE SCALE GENOMIC DNA]</scope>
    <source>
        <strain evidence="3">DSM 19380 / VKM B-2539 / Kam940</strain>
    </source>
</reference>
<dbReference type="EMBL" id="CP003423">
    <property type="protein sequence ID" value="AFH42630.1"/>
    <property type="molecule type" value="Genomic_DNA"/>
</dbReference>
<reference evidence="2 3" key="2">
    <citation type="journal article" date="2014" name="Extremophiles">
        <title>Analysis of the complete genome of Fervidococcus fontis confirms the distinct phylogenetic position of the order Fervidicoccales and suggests its environmental function.</title>
        <authorList>
            <person name="Lebedinsky A.V."/>
            <person name="Mardanov A.V."/>
            <person name="Kublanov I.V."/>
            <person name="Gumerov V.M."/>
            <person name="Beletsky A.V."/>
            <person name="Perevalova A.A."/>
            <person name="Bidzhieva S.Kh."/>
            <person name="Bonch-Osmolovskaya E.A."/>
            <person name="Skryabin K.G."/>
            <person name="Ravin N.V."/>
        </authorList>
    </citation>
    <scope>NUCLEOTIDE SEQUENCE [LARGE SCALE GENOMIC DNA]</scope>
    <source>
        <strain evidence="3">DSM 19380 / VKM B-2539 / Kam940</strain>
    </source>
</reference>
<keyword evidence="1" id="KW-0472">Membrane</keyword>
<keyword evidence="1" id="KW-0812">Transmembrane</keyword>
<evidence type="ECO:0000256" key="1">
    <source>
        <dbReference type="SAM" id="Phobius"/>
    </source>
</evidence>
<dbReference type="InParanoid" id="I0A0X3"/>
<organism evidence="2 3">
    <name type="scientific">Fervidicoccus fontis (strain DSM 19380 / JCM 18336 / VKM B-2539 / Kam940)</name>
    <dbReference type="NCBI Taxonomy" id="1163730"/>
    <lineage>
        <taxon>Archaea</taxon>
        <taxon>Thermoproteota</taxon>
        <taxon>Thermoprotei</taxon>
        <taxon>Fervidicoccales</taxon>
        <taxon>Fervidicoccaceae</taxon>
        <taxon>Fervidicoccus</taxon>
    </lineage>
</organism>
<protein>
    <submittedName>
        <fullName evidence="2">Uncharacterized protein</fullName>
    </submittedName>
</protein>
<gene>
    <name evidence="2" type="ordered locus">FFONT_0640</name>
</gene>
<keyword evidence="3" id="KW-1185">Reference proteome</keyword>
<evidence type="ECO:0000313" key="2">
    <source>
        <dbReference type="EMBL" id="AFH42630.1"/>
    </source>
</evidence>
<dbReference type="STRING" id="1163730.FFONT_0640"/>
<dbReference type="AlphaFoldDB" id="I0A0X3"/>
<accession>I0A0X3</accession>
<name>I0A0X3_FERFK</name>
<evidence type="ECO:0000313" key="3">
    <source>
        <dbReference type="Proteomes" id="UP000007391"/>
    </source>
</evidence>
<keyword evidence="1" id="KW-1133">Transmembrane helix</keyword>
<feature type="transmembrane region" description="Helical" evidence="1">
    <location>
        <begin position="76"/>
        <end position="96"/>
    </location>
</feature>
<sequence>MLFFSPEYKYWYGTQDVERKYPFPAIMLAIVKIVTDIPLGTLPLLPLPGIVIVIIFYLILKLAVREFKNILNKFVLISFLTMYLAVFTLLGLHAFYVGRATLGVALVMLYVFVLIKLHVFKGIEVPSVVALIFLMLASTFTYYTTSLAVFVLPTTLLMSGLISKNSKGYNSNINMNVLKTLAIIGLILIYFQPIVSSLVKSASPSTFFYNLYKFVLAQLKFEKESEAYLLNVGYVEIDLFTRITGVWFSYFIRIAIVVIVTYTFMYLYAISTIADYENDRMGDRRHSNRWLGSRTAIYLTCAYSIVKVCNNIWSATTPVNCRKRLSK</sequence>